<protein>
    <recommendedName>
        <fullName evidence="1">Protein phosphatase</fullName>
        <ecNumber evidence="1">3.1.3.16</ecNumber>
    </recommendedName>
</protein>
<comment type="cofactor">
    <cofactor evidence="1">
        <name>Mn(2+)</name>
        <dbReference type="ChEBI" id="CHEBI:29035"/>
    </cofactor>
</comment>
<evidence type="ECO:0000313" key="5">
    <source>
        <dbReference type="EMBL" id="KAI3433565.1"/>
    </source>
</evidence>
<dbReference type="InterPro" id="IPR039123">
    <property type="entry name" value="PPTC7"/>
</dbReference>
<proteinExistence type="inferred from homology"/>
<name>A0A9D4YZD4_CHLVU</name>
<dbReference type="SMART" id="SM00332">
    <property type="entry name" value="PP2Cc"/>
    <property type="match status" value="1"/>
</dbReference>
<accession>A0A9D4YZD4</accession>
<dbReference type="GO" id="GO:0004722">
    <property type="term" value="F:protein serine/threonine phosphatase activity"/>
    <property type="evidence" value="ECO:0007669"/>
    <property type="project" value="UniProtKB-EC"/>
</dbReference>
<dbReference type="AlphaFoldDB" id="A0A9D4YZD4"/>
<dbReference type="GO" id="GO:0046872">
    <property type="term" value="F:metal ion binding"/>
    <property type="evidence" value="ECO:0007669"/>
    <property type="project" value="UniProtKB-UniRule"/>
</dbReference>
<sequence length="680" mass="71364">MGPCIVRCRVALPASNLLTHSAGQPLGRHAARGRRWSRWHAVKPLAGHRQVSAAVPPPQPPVPTSVKAPPPWAVGAGVVAVAAAAIRIAWANRAKRQGIATEPTLAPLPAVGAAAVGAAAEPAAPVDAGAAEQAREAAAGAGADTSALEAARSAMQQAVQPATAASDARNQDVTGQAGPMLLDPEPGGAMEVETATLSLEQLQKMATELYLLIQRMELQLQEVVGELAELLPEAGQALLDELTQQMEVVEEQLALSKGRADAEERAMAAERAYSDLQWRMFELVTEGAAERQRRSLRSLLFDLTTQRHLLRQVEQQEALRLSMREVEQRIAALLDMEQQPAATTGRGAAAATAPPPPRNPSSSTMPLPTASRRLPAAPASAAGPPQLRLVGAGTSLPHPAKAATGGEDAFFLSSSGLGAIGIADGVGGWAAKGIDPSLYPRALMSACEEVLRAGWGEGRLQQQQQQEAAGGPPRSRAEGQGEAPLALEVLQEAYQRAEEPGSSTALLCTLLPGGRLSVANLGDCELKVLRGGTVTFSTQIQEHEWNMPLQLSSASFYDCGSRPKDADVCEVPVAPGDLLVLGSDGLWDNLWEVQLEEAVVAAQEQYQYQPEVNMAEQLAEQLARAAHRQSLDPTFPSPFATERQRRAAATAGTVESSLFAPGTGGKPDDVTVVVAVVAAS</sequence>
<evidence type="ECO:0000256" key="3">
    <source>
        <dbReference type="SAM" id="MobiDB-lite"/>
    </source>
</evidence>
<keyword evidence="1" id="KW-0479">Metal-binding</keyword>
<comment type="catalytic activity">
    <reaction evidence="1">
        <text>O-phospho-L-seryl-[protein] + H2O = L-seryl-[protein] + phosphate</text>
        <dbReference type="Rhea" id="RHEA:20629"/>
        <dbReference type="Rhea" id="RHEA-COMP:9863"/>
        <dbReference type="Rhea" id="RHEA-COMP:11604"/>
        <dbReference type="ChEBI" id="CHEBI:15377"/>
        <dbReference type="ChEBI" id="CHEBI:29999"/>
        <dbReference type="ChEBI" id="CHEBI:43474"/>
        <dbReference type="ChEBI" id="CHEBI:83421"/>
        <dbReference type="EC" id="3.1.3.16"/>
    </reaction>
</comment>
<dbReference type="Pfam" id="PF07228">
    <property type="entry name" value="SpoIIE"/>
    <property type="match status" value="1"/>
</dbReference>
<keyword evidence="1" id="KW-0904">Protein phosphatase</keyword>
<keyword evidence="1" id="KW-0460">Magnesium</keyword>
<feature type="region of interest" description="Disordered" evidence="3">
    <location>
        <begin position="152"/>
        <end position="188"/>
    </location>
</feature>
<evidence type="ECO:0000256" key="1">
    <source>
        <dbReference type="RuleBase" id="RU366020"/>
    </source>
</evidence>
<evidence type="ECO:0000256" key="2">
    <source>
        <dbReference type="SAM" id="Coils"/>
    </source>
</evidence>
<dbReference type="SMART" id="SM00331">
    <property type="entry name" value="PP2C_SIG"/>
    <property type="match status" value="1"/>
</dbReference>
<evidence type="ECO:0000259" key="4">
    <source>
        <dbReference type="PROSITE" id="PS51746"/>
    </source>
</evidence>
<comment type="similarity">
    <text evidence="1">Belongs to the PP2C family.</text>
</comment>
<feature type="region of interest" description="Disordered" evidence="3">
    <location>
        <begin position="459"/>
        <end position="481"/>
    </location>
</feature>
<feature type="compositionally biased region" description="Low complexity" evidence="3">
    <location>
        <begin position="340"/>
        <end position="352"/>
    </location>
</feature>
<dbReference type="InterPro" id="IPR036457">
    <property type="entry name" value="PPM-type-like_dom_sf"/>
</dbReference>
<dbReference type="PROSITE" id="PS51746">
    <property type="entry name" value="PPM_2"/>
    <property type="match status" value="1"/>
</dbReference>
<comment type="caution">
    <text evidence="5">The sequence shown here is derived from an EMBL/GenBank/DDBJ whole genome shotgun (WGS) entry which is preliminary data.</text>
</comment>
<comment type="cofactor">
    <cofactor evidence="1">
        <name>Mg(2+)</name>
        <dbReference type="ChEBI" id="CHEBI:18420"/>
    </cofactor>
</comment>
<dbReference type="Proteomes" id="UP001055712">
    <property type="component" value="Unassembled WGS sequence"/>
</dbReference>
<organism evidence="5 6">
    <name type="scientific">Chlorella vulgaris</name>
    <name type="common">Green alga</name>
    <dbReference type="NCBI Taxonomy" id="3077"/>
    <lineage>
        <taxon>Eukaryota</taxon>
        <taxon>Viridiplantae</taxon>
        <taxon>Chlorophyta</taxon>
        <taxon>core chlorophytes</taxon>
        <taxon>Trebouxiophyceae</taxon>
        <taxon>Chlorellales</taxon>
        <taxon>Chlorellaceae</taxon>
        <taxon>Chlorella clade</taxon>
        <taxon>Chlorella</taxon>
    </lineage>
</organism>
<keyword evidence="1" id="KW-0464">Manganese</keyword>
<gene>
    <name evidence="5" type="ORF">D9Q98_003376</name>
</gene>
<comment type="catalytic activity">
    <reaction evidence="1">
        <text>O-phospho-L-threonyl-[protein] + H2O = L-threonyl-[protein] + phosphate</text>
        <dbReference type="Rhea" id="RHEA:47004"/>
        <dbReference type="Rhea" id="RHEA-COMP:11060"/>
        <dbReference type="Rhea" id="RHEA-COMP:11605"/>
        <dbReference type="ChEBI" id="CHEBI:15377"/>
        <dbReference type="ChEBI" id="CHEBI:30013"/>
        <dbReference type="ChEBI" id="CHEBI:43474"/>
        <dbReference type="ChEBI" id="CHEBI:61977"/>
        <dbReference type="EC" id="3.1.3.16"/>
    </reaction>
</comment>
<reference evidence="5" key="2">
    <citation type="submission" date="2020-11" db="EMBL/GenBank/DDBJ databases">
        <authorList>
            <person name="Cecchin M."/>
            <person name="Marcolungo L."/>
            <person name="Rossato M."/>
            <person name="Girolomoni L."/>
            <person name="Cosentino E."/>
            <person name="Cuine S."/>
            <person name="Li-Beisson Y."/>
            <person name="Delledonne M."/>
            <person name="Ballottari M."/>
        </authorList>
    </citation>
    <scope>NUCLEOTIDE SEQUENCE</scope>
    <source>
        <strain evidence="5">211/11P</strain>
        <tissue evidence="5">Whole cell</tissue>
    </source>
</reference>
<dbReference type="PANTHER" id="PTHR12320:SF1">
    <property type="entry name" value="PROTEIN PHOSPHATASE PTC7 HOMOLOG"/>
    <property type="match status" value="1"/>
</dbReference>
<reference evidence="5" key="1">
    <citation type="journal article" date="2019" name="Plant J.">
        <title>Chlorella vulgaris genome assembly and annotation reveals the molecular basis for metabolic acclimation to high light conditions.</title>
        <authorList>
            <person name="Cecchin M."/>
            <person name="Marcolungo L."/>
            <person name="Rossato M."/>
            <person name="Girolomoni L."/>
            <person name="Cosentino E."/>
            <person name="Cuine S."/>
            <person name="Li-Beisson Y."/>
            <person name="Delledonne M."/>
            <person name="Ballottari M."/>
        </authorList>
    </citation>
    <scope>NUCLEOTIDE SEQUENCE</scope>
    <source>
        <strain evidence="5">211/11P</strain>
    </source>
</reference>
<keyword evidence="6" id="KW-1185">Reference proteome</keyword>
<dbReference type="OrthoDB" id="515767at2759"/>
<keyword evidence="1" id="KW-0378">Hydrolase</keyword>
<keyword evidence="2" id="KW-0175">Coiled coil</keyword>
<dbReference type="EC" id="3.1.3.16" evidence="1"/>
<dbReference type="PANTHER" id="PTHR12320">
    <property type="entry name" value="PROTEIN PHOSPHATASE 2C"/>
    <property type="match status" value="1"/>
</dbReference>
<feature type="domain" description="PPM-type phosphatase" evidence="4">
    <location>
        <begin position="393"/>
        <end position="677"/>
    </location>
</feature>
<feature type="coiled-coil region" evidence="2">
    <location>
        <begin position="199"/>
        <end position="279"/>
    </location>
</feature>
<feature type="region of interest" description="Disordered" evidence="3">
    <location>
        <begin position="340"/>
        <end position="394"/>
    </location>
</feature>
<dbReference type="InterPro" id="IPR001932">
    <property type="entry name" value="PPM-type_phosphatase-like_dom"/>
</dbReference>
<dbReference type="Gene3D" id="3.60.40.10">
    <property type="entry name" value="PPM-type phosphatase domain"/>
    <property type="match status" value="1"/>
</dbReference>
<dbReference type="EMBL" id="SIDB01000004">
    <property type="protein sequence ID" value="KAI3433565.1"/>
    <property type="molecule type" value="Genomic_DNA"/>
</dbReference>
<evidence type="ECO:0000313" key="6">
    <source>
        <dbReference type="Proteomes" id="UP001055712"/>
    </source>
</evidence>
<feature type="compositionally biased region" description="Low complexity" evidence="3">
    <location>
        <begin position="366"/>
        <end position="385"/>
    </location>
</feature>
<dbReference type="SUPFAM" id="SSF81606">
    <property type="entry name" value="PP2C-like"/>
    <property type="match status" value="1"/>
</dbReference>